<sequence length="503" mass="58275">MDASMSFRKKPAAKKAPPADEVLEAAKNCPSLKKLEEMKEKMMKELEDQEKEKLHAGEGQVAPLSLAGEYKGGKERELAKWKPVSGGDRRESDMFAKQKEKLKDVMRTSSGREIRKDIELVEKERRELEMENQRLRDIINLRQECSIRREEKCQQEILDLKRRLDGSVMSGYDEGTLMSKLKGVNEDIQDEVHQLKGIIESQAEVEKMNLIRTFRVKMHELKKQLAEEQQVNYTGAQEWIEKNKVLQYDLDVATRDLNQLKEKNKQLVLENKELKVAFQNQERTRNGMINSIAVVRKENQRLEDQIEKLEFQCVQMAKKRAGDKPGLTGYAHLPSPVAAGAPLAPSAEKKRRYLEAINKMKKILEHDRKELKEARSQHMSLLAERTELEIFLRQTVDDVRKEITRNSKISRARPASQATTREIDISLDQYTASDRKRVLEILLSKERVLTLLYEKAFPYKNDVVERQREAESLDPAVLGVATEHVGEMDMNHLWAKWKDWTEG</sequence>
<proteinExistence type="predicted"/>
<organism evidence="3">
    <name type="scientific">Eutreptiella gymnastica</name>
    <dbReference type="NCBI Taxonomy" id="73025"/>
    <lineage>
        <taxon>Eukaryota</taxon>
        <taxon>Discoba</taxon>
        <taxon>Euglenozoa</taxon>
        <taxon>Euglenida</taxon>
        <taxon>Spirocuta</taxon>
        <taxon>Euglenophyceae</taxon>
        <taxon>Eutreptiales</taxon>
        <taxon>Eutreptiaceae</taxon>
        <taxon>Eutreptiella</taxon>
    </lineage>
</organism>
<dbReference type="PANTHER" id="PTHR40515">
    <property type="entry name" value="CILIA- AND FLAGELLA-ASSOCIATED PROTEIN 157"/>
    <property type="match status" value="1"/>
</dbReference>
<keyword evidence="1" id="KW-0175">Coiled coil</keyword>
<name>A0A7S1JAK0_9EUGL</name>
<evidence type="ECO:0000313" key="3">
    <source>
        <dbReference type="EMBL" id="CAD9037667.1"/>
    </source>
</evidence>
<accession>A0A7S1JAK0</accession>
<feature type="compositionally biased region" description="Basic and acidic residues" evidence="2">
    <location>
        <begin position="44"/>
        <end position="56"/>
    </location>
</feature>
<reference evidence="3" key="1">
    <citation type="submission" date="2021-01" db="EMBL/GenBank/DDBJ databases">
        <authorList>
            <person name="Corre E."/>
            <person name="Pelletier E."/>
            <person name="Niang G."/>
            <person name="Scheremetjew M."/>
            <person name="Finn R."/>
            <person name="Kale V."/>
            <person name="Holt S."/>
            <person name="Cochrane G."/>
            <person name="Meng A."/>
            <person name="Brown T."/>
            <person name="Cohen L."/>
        </authorList>
    </citation>
    <scope>NUCLEOTIDE SEQUENCE</scope>
    <source>
        <strain evidence="3">NIES-381</strain>
    </source>
</reference>
<protein>
    <submittedName>
        <fullName evidence="3">Uncharacterized protein</fullName>
    </submittedName>
</protein>
<gene>
    <name evidence="3" type="ORF">EGYM00392_LOCUS48826</name>
</gene>
<dbReference type="EMBL" id="HBGA01131681">
    <property type="protein sequence ID" value="CAD9037667.1"/>
    <property type="molecule type" value="Transcribed_RNA"/>
</dbReference>
<dbReference type="AlphaFoldDB" id="A0A7S1JAK0"/>
<dbReference type="PANTHER" id="PTHR40515:SF1">
    <property type="entry name" value="CILIA- AND FLAGELLA-ASSOCIATED PROTEIN 157"/>
    <property type="match status" value="1"/>
</dbReference>
<feature type="region of interest" description="Disordered" evidence="2">
    <location>
        <begin position="44"/>
        <end position="69"/>
    </location>
</feature>
<evidence type="ECO:0000256" key="2">
    <source>
        <dbReference type="SAM" id="MobiDB-lite"/>
    </source>
</evidence>
<feature type="coiled-coil region" evidence="1">
    <location>
        <begin position="354"/>
        <end position="384"/>
    </location>
</feature>
<evidence type="ECO:0000256" key="1">
    <source>
        <dbReference type="SAM" id="Coils"/>
    </source>
</evidence>
<feature type="coiled-coil region" evidence="1">
    <location>
        <begin position="111"/>
        <end position="141"/>
    </location>
</feature>
<feature type="region of interest" description="Disordered" evidence="2">
    <location>
        <begin position="1"/>
        <end position="21"/>
    </location>
</feature>
<feature type="coiled-coil region" evidence="1">
    <location>
        <begin position="211"/>
        <end position="319"/>
    </location>
</feature>